<dbReference type="InterPro" id="IPR011333">
    <property type="entry name" value="SKP1/BTB/POZ_sf"/>
</dbReference>
<sequence>MARTKQTARSSHPKIVLARVNDNGNLEDKASTDNEEPVAQPSSKKNRLETSPSATPSLTVQQSELYAHLIDTKYHDVIIIASNGTRIPTHRSILSYYSPRFTEIFRTSKELPVQIYMNDVDTIKAALDYMLFKPDSIVGKELALFKFGAKYNFPKLMENNVSKLEITKSNVVEYVQIAYQYNLEGLKEKCLKVLAENKKEIDVDLWNGLPKNVLVDLIGVLHY</sequence>
<dbReference type="PROSITE" id="PS50097">
    <property type="entry name" value="BTB"/>
    <property type="match status" value="1"/>
</dbReference>
<evidence type="ECO:0000313" key="4">
    <source>
        <dbReference type="WBParaSite" id="PDA_v2.g544.t1"/>
    </source>
</evidence>
<accession>A0A914QNS2</accession>
<keyword evidence="3" id="KW-1185">Reference proteome</keyword>
<feature type="domain" description="BTB" evidence="2">
    <location>
        <begin position="75"/>
        <end position="130"/>
    </location>
</feature>
<protein>
    <submittedName>
        <fullName evidence="4">BTB domain-containing protein</fullName>
    </submittedName>
</protein>
<feature type="region of interest" description="Disordered" evidence="1">
    <location>
        <begin position="1"/>
        <end position="57"/>
    </location>
</feature>
<evidence type="ECO:0000313" key="3">
    <source>
        <dbReference type="Proteomes" id="UP000887578"/>
    </source>
</evidence>
<dbReference type="SUPFAM" id="SSF54695">
    <property type="entry name" value="POZ domain"/>
    <property type="match status" value="1"/>
</dbReference>
<evidence type="ECO:0000256" key="1">
    <source>
        <dbReference type="SAM" id="MobiDB-lite"/>
    </source>
</evidence>
<proteinExistence type="predicted"/>
<dbReference type="CDD" id="cd18186">
    <property type="entry name" value="BTB_POZ_ZBTB_KLHL-like"/>
    <property type="match status" value="1"/>
</dbReference>
<dbReference type="Proteomes" id="UP000887578">
    <property type="component" value="Unplaced"/>
</dbReference>
<dbReference type="CDD" id="cd14733">
    <property type="entry name" value="BACK"/>
    <property type="match status" value="1"/>
</dbReference>
<feature type="compositionally biased region" description="Polar residues" evidence="1">
    <location>
        <begin position="1"/>
        <end position="10"/>
    </location>
</feature>
<dbReference type="Gene3D" id="3.30.710.10">
    <property type="entry name" value="Potassium Channel Kv1.1, Chain A"/>
    <property type="match status" value="1"/>
</dbReference>
<reference evidence="4" key="1">
    <citation type="submission" date="2022-11" db="UniProtKB">
        <authorList>
            <consortium name="WormBaseParasite"/>
        </authorList>
    </citation>
    <scope>IDENTIFICATION</scope>
</reference>
<dbReference type="SMART" id="SM00225">
    <property type="entry name" value="BTB"/>
    <property type="match status" value="1"/>
</dbReference>
<dbReference type="PANTHER" id="PTHR46672">
    <property type="entry name" value="OS08G0495500 PROTEIN-RELATED"/>
    <property type="match status" value="1"/>
</dbReference>
<dbReference type="WBParaSite" id="PDA_v2.g544.t1">
    <property type="protein sequence ID" value="PDA_v2.g544.t1"/>
    <property type="gene ID" value="PDA_v2.g544"/>
</dbReference>
<name>A0A914QNS2_9BILA</name>
<dbReference type="PANTHER" id="PTHR46672:SF1">
    <property type="entry name" value="OS08G0103600 PROTEIN"/>
    <property type="match status" value="1"/>
</dbReference>
<evidence type="ECO:0000259" key="2">
    <source>
        <dbReference type="PROSITE" id="PS50097"/>
    </source>
</evidence>
<dbReference type="AlphaFoldDB" id="A0A914QNS2"/>
<dbReference type="InterPro" id="IPR000210">
    <property type="entry name" value="BTB/POZ_dom"/>
</dbReference>
<organism evidence="3 4">
    <name type="scientific">Panagrolaimus davidi</name>
    <dbReference type="NCBI Taxonomy" id="227884"/>
    <lineage>
        <taxon>Eukaryota</taxon>
        <taxon>Metazoa</taxon>
        <taxon>Ecdysozoa</taxon>
        <taxon>Nematoda</taxon>
        <taxon>Chromadorea</taxon>
        <taxon>Rhabditida</taxon>
        <taxon>Tylenchina</taxon>
        <taxon>Panagrolaimomorpha</taxon>
        <taxon>Panagrolaimoidea</taxon>
        <taxon>Panagrolaimidae</taxon>
        <taxon>Panagrolaimus</taxon>
    </lineage>
</organism>
<dbReference type="InterPro" id="IPR044714">
    <property type="entry name" value="AtSIBP1-like"/>
</dbReference>
<dbReference type="Pfam" id="PF00651">
    <property type="entry name" value="BTB"/>
    <property type="match status" value="1"/>
</dbReference>